<gene>
    <name evidence="2" type="primary">Dana\GF21350</name>
    <name evidence="2" type="synonym">dana_GLEANR_4556</name>
    <name evidence="2" type="ORF">GF21350</name>
</gene>
<sequence>MEFQSLLDTMKKSSARTRNSSRTCKRGPAAEKRSKHKNKKEVRVAKKQKAKAPIKKTKTNRKVCAKQGKSGKKLKSILKCGGQRGKVKNTQCRVRFAGCMCAEGKAAGQAICLQCLGNICDLVRAGVTPSEMEMVLRHRYHKWHT</sequence>
<organism evidence="2 3">
    <name type="scientific">Drosophila ananassae</name>
    <name type="common">Fruit fly</name>
    <dbReference type="NCBI Taxonomy" id="7217"/>
    <lineage>
        <taxon>Eukaryota</taxon>
        <taxon>Metazoa</taxon>
        <taxon>Ecdysozoa</taxon>
        <taxon>Arthropoda</taxon>
        <taxon>Hexapoda</taxon>
        <taxon>Insecta</taxon>
        <taxon>Pterygota</taxon>
        <taxon>Neoptera</taxon>
        <taxon>Endopterygota</taxon>
        <taxon>Diptera</taxon>
        <taxon>Brachycera</taxon>
        <taxon>Muscomorpha</taxon>
        <taxon>Ephydroidea</taxon>
        <taxon>Drosophilidae</taxon>
        <taxon>Drosophila</taxon>
        <taxon>Sophophora</taxon>
    </lineage>
</organism>
<name>B3MRU5_DROAN</name>
<protein>
    <submittedName>
        <fullName evidence="2">Uncharacterized protein</fullName>
    </submittedName>
</protein>
<dbReference type="Proteomes" id="UP000007801">
    <property type="component" value="Unassembled WGS sequence"/>
</dbReference>
<evidence type="ECO:0000313" key="2">
    <source>
        <dbReference type="EMBL" id="EDV34500.2"/>
    </source>
</evidence>
<dbReference type="GeneID" id="6504034"/>
<evidence type="ECO:0000313" key="3">
    <source>
        <dbReference type="Proteomes" id="UP000007801"/>
    </source>
</evidence>
<dbReference type="AlphaFoldDB" id="B3MRU5"/>
<proteinExistence type="predicted"/>
<dbReference type="InParanoid" id="B3MRU5"/>
<evidence type="ECO:0000256" key="1">
    <source>
        <dbReference type="SAM" id="MobiDB-lite"/>
    </source>
</evidence>
<keyword evidence="3" id="KW-1185">Reference proteome</keyword>
<feature type="compositionally biased region" description="Basic residues" evidence="1">
    <location>
        <begin position="33"/>
        <end position="70"/>
    </location>
</feature>
<feature type="region of interest" description="Disordered" evidence="1">
    <location>
        <begin position="1"/>
        <end position="70"/>
    </location>
</feature>
<dbReference type="KEGG" id="dan:6504034"/>
<accession>B3MRU5</accession>
<reference evidence="2 3" key="1">
    <citation type="journal article" date="2007" name="Nature">
        <title>Evolution of genes and genomes on the Drosophila phylogeny.</title>
        <authorList>
            <consortium name="Drosophila 12 Genomes Consortium"/>
            <person name="Clark A.G."/>
            <person name="Eisen M.B."/>
            <person name="Smith D.R."/>
            <person name="Bergman C.M."/>
            <person name="Oliver B."/>
            <person name="Markow T.A."/>
            <person name="Kaufman T.C."/>
            <person name="Kellis M."/>
            <person name="Gelbart W."/>
            <person name="Iyer V.N."/>
            <person name="Pollard D.A."/>
            <person name="Sackton T.B."/>
            <person name="Larracuente A.M."/>
            <person name="Singh N.D."/>
            <person name="Abad J.P."/>
            <person name="Abt D.N."/>
            <person name="Adryan B."/>
            <person name="Aguade M."/>
            <person name="Akashi H."/>
            <person name="Anderson W.W."/>
            <person name="Aquadro C.F."/>
            <person name="Ardell D.H."/>
            <person name="Arguello R."/>
            <person name="Artieri C.G."/>
            <person name="Barbash D.A."/>
            <person name="Barker D."/>
            <person name="Barsanti P."/>
            <person name="Batterham P."/>
            <person name="Batzoglou S."/>
            <person name="Begun D."/>
            <person name="Bhutkar A."/>
            <person name="Blanco E."/>
            <person name="Bosak S.A."/>
            <person name="Bradley R.K."/>
            <person name="Brand A.D."/>
            <person name="Brent M.R."/>
            <person name="Brooks A.N."/>
            <person name="Brown R.H."/>
            <person name="Butlin R.K."/>
            <person name="Caggese C."/>
            <person name="Calvi B.R."/>
            <person name="Bernardo de Carvalho A."/>
            <person name="Caspi A."/>
            <person name="Castrezana S."/>
            <person name="Celniker S.E."/>
            <person name="Chang J.L."/>
            <person name="Chapple C."/>
            <person name="Chatterji S."/>
            <person name="Chinwalla A."/>
            <person name="Civetta A."/>
            <person name="Clifton S.W."/>
            <person name="Comeron J.M."/>
            <person name="Costello J.C."/>
            <person name="Coyne J.A."/>
            <person name="Daub J."/>
            <person name="David R.G."/>
            <person name="Delcher A.L."/>
            <person name="Delehaunty K."/>
            <person name="Do C.B."/>
            <person name="Ebling H."/>
            <person name="Edwards K."/>
            <person name="Eickbush T."/>
            <person name="Evans J.D."/>
            <person name="Filipski A."/>
            <person name="Findeiss S."/>
            <person name="Freyhult E."/>
            <person name="Fulton L."/>
            <person name="Fulton R."/>
            <person name="Garcia A.C."/>
            <person name="Gardiner A."/>
            <person name="Garfield D.A."/>
            <person name="Garvin B.E."/>
            <person name="Gibson G."/>
            <person name="Gilbert D."/>
            <person name="Gnerre S."/>
            <person name="Godfrey J."/>
            <person name="Good R."/>
            <person name="Gotea V."/>
            <person name="Gravely B."/>
            <person name="Greenberg A.J."/>
            <person name="Griffiths-Jones S."/>
            <person name="Gross S."/>
            <person name="Guigo R."/>
            <person name="Gustafson E.A."/>
            <person name="Haerty W."/>
            <person name="Hahn M.W."/>
            <person name="Halligan D.L."/>
            <person name="Halpern A.L."/>
            <person name="Halter G.M."/>
            <person name="Han M.V."/>
            <person name="Heger A."/>
            <person name="Hillier L."/>
            <person name="Hinrichs A.S."/>
            <person name="Holmes I."/>
            <person name="Hoskins R.A."/>
            <person name="Hubisz M.J."/>
            <person name="Hultmark D."/>
            <person name="Huntley M.A."/>
            <person name="Jaffe D.B."/>
            <person name="Jagadeeshan S."/>
            <person name="Jeck W.R."/>
            <person name="Johnson J."/>
            <person name="Jones C.D."/>
            <person name="Jordan W.C."/>
            <person name="Karpen G.H."/>
            <person name="Kataoka E."/>
            <person name="Keightley P.D."/>
            <person name="Kheradpour P."/>
            <person name="Kirkness E.F."/>
            <person name="Koerich L.B."/>
            <person name="Kristiansen K."/>
            <person name="Kudrna D."/>
            <person name="Kulathinal R.J."/>
            <person name="Kumar S."/>
            <person name="Kwok R."/>
            <person name="Lander E."/>
            <person name="Langley C.H."/>
            <person name="Lapoint R."/>
            <person name="Lazzaro B.P."/>
            <person name="Lee S.J."/>
            <person name="Levesque L."/>
            <person name="Li R."/>
            <person name="Lin C.F."/>
            <person name="Lin M.F."/>
            <person name="Lindblad-Toh K."/>
            <person name="Llopart A."/>
            <person name="Long M."/>
            <person name="Low L."/>
            <person name="Lozovsky E."/>
            <person name="Lu J."/>
            <person name="Luo M."/>
            <person name="Machado C.A."/>
            <person name="Makalowski W."/>
            <person name="Marzo M."/>
            <person name="Matsuda M."/>
            <person name="Matzkin L."/>
            <person name="McAllister B."/>
            <person name="McBride C.S."/>
            <person name="McKernan B."/>
            <person name="McKernan K."/>
            <person name="Mendez-Lago M."/>
            <person name="Minx P."/>
            <person name="Mollenhauer M.U."/>
            <person name="Montooth K."/>
            <person name="Mount S.M."/>
            <person name="Mu X."/>
            <person name="Myers E."/>
            <person name="Negre B."/>
            <person name="Newfeld S."/>
            <person name="Nielsen R."/>
            <person name="Noor M.A."/>
            <person name="O'Grady P."/>
            <person name="Pachter L."/>
            <person name="Papaceit M."/>
            <person name="Parisi M.J."/>
            <person name="Parisi M."/>
            <person name="Parts L."/>
            <person name="Pedersen J.S."/>
            <person name="Pesole G."/>
            <person name="Phillippy A.M."/>
            <person name="Ponting C.P."/>
            <person name="Pop M."/>
            <person name="Porcelli D."/>
            <person name="Powell J.R."/>
            <person name="Prohaska S."/>
            <person name="Pruitt K."/>
            <person name="Puig M."/>
            <person name="Quesneville H."/>
            <person name="Ram K.R."/>
            <person name="Rand D."/>
            <person name="Rasmussen M.D."/>
            <person name="Reed L.K."/>
            <person name="Reenan R."/>
            <person name="Reily A."/>
            <person name="Remington K.A."/>
            <person name="Rieger T.T."/>
            <person name="Ritchie M.G."/>
            <person name="Robin C."/>
            <person name="Rogers Y.H."/>
            <person name="Rohde C."/>
            <person name="Rozas J."/>
            <person name="Rubenfield M.J."/>
            <person name="Ruiz A."/>
            <person name="Russo S."/>
            <person name="Salzberg S.L."/>
            <person name="Sanchez-Gracia A."/>
            <person name="Saranga D.J."/>
            <person name="Sato H."/>
            <person name="Schaeffer S.W."/>
            <person name="Schatz M.C."/>
            <person name="Schlenke T."/>
            <person name="Schwartz R."/>
            <person name="Segarra C."/>
            <person name="Singh R.S."/>
            <person name="Sirot L."/>
            <person name="Sirota M."/>
            <person name="Sisneros N.B."/>
            <person name="Smith C.D."/>
            <person name="Smith T.F."/>
            <person name="Spieth J."/>
            <person name="Stage D.E."/>
            <person name="Stark A."/>
            <person name="Stephan W."/>
            <person name="Strausberg R.L."/>
            <person name="Strempel S."/>
            <person name="Sturgill D."/>
            <person name="Sutton G."/>
            <person name="Sutton G.G."/>
            <person name="Tao W."/>
            <person name="Teichmann S."/>
            <person name="Tobari Y.N."/>
            <person name="Tomimura Y."/>
            <person name="Tsolas J.M."/>
            <person name="Valente V.L."/>
            <person name="Venter E."/>
            <person name="Venter J.C."/>
            <person name="Vicario S."/>
            <person name="Vieira F.G."/>
            <person name="Vilella A.J."/>
            <person name="Villasante A."/>
            <person name="Walenz B."/>
            <person name="Wang J."/>
            <person name="Wasserman M."/>
            <person name="Watts T."/>
            <person name="Wilson D."/>
            <person name="Wilson R.K."/>
            <person name="Wing R.A."/>
            <person name="Wolfner M.F."/>
            <person name="Wong A."/>
            <person name="Wong G.K."/>
            <person name="Wu C.I."/>
            <person name="Wu G."/>
            <person name="Yamamoto D."/>
            <person name="Yang H.P."/>
            <person name="Yang S.P."/>
            <person name="Yorke J.A."/>
            <person name="Yoshida K."/>
            <person name="Zdobnov E."/>
            <person name="Zhang P."/>
            <person name="Zhang Y."/>
            <person name="Zimin A.V."/>
            <person name="Baldwin J."/>
            <person name="Abdouelleil A."/>
            <person name="Abdulkadir J."/>
            <person name="Abebe A."/>
            <person name="Abera B."/>
            <person name="Abreu J."/>
            <person name="Acer S.C."/>
            <person name="Aftuck L."/>
            <person name="Alexander A."/>
            <person name="An P."/>
            <person name="Anderson E."/>
            <person name="Anderson S."/>
            <person name="Arachi H."/>
            <person name="Azer M."/>
            <person name="Bachantsang P."/>
            <person name="Barry A."/>
            <person name="Bayul T."/>
            <person name="Berlin A."/>
            <person name="Bessette D."/>
            <person name="Bloom T."/>
            <person name="Blye J."/>
            <person name="Boguslavskiy L."/>
            <person name="Bonnet C."/>
            <person name="Boukhgalter B."/>
            <person name="Bourzgui I."/>
            <person name="Brown A."/>
            <person name="Cahill P."/>
            <person name="Channer S."/>
            <person name="Cheshatsang Y."/>
            <person name="Chuda L."/>
            <person name="Citroen M."/>
            <person name="Collymore A."/>
            <person name="Cooke P."/>
            <person name="Costello M."/>
            <person name="D'Aco K."/>
            <person name="Daza R."/>
            <person name="De Haan G."/>
            <person name="DeGray S."/>
            <person name="DeMaso C."/>
            <person name="Dhargay N."/>
            <person name="Dooley K."/>
            <person name="Dooley E."/>
            <person name="Doricent M."/>
            <person name="Dorje P."/>
            <person name="Dorjee K."/>
            <person name="Dupes A."/>
            <person name="Elong R."/>
            <person name="Falk J."/>
            <person name="Farina A."/>
            <person name="Faro S."/>
            <person name="Ferguson D."/>
            <person name="Fisher S."/>
            <person name="Foley C.D."/>
            <person name="Franke A."/>
            <person name="Friedrich D."/>
            <person name="Gadbois L."/>
            <person name="Gearin G."/>
            <person name="Gearin C.R."/>
            <person name="Giannoukos G."/>
            <person name="Goode T."/>
            <person name="Graham J."/>
            <person name="Grandbois E."/>
            <person name="Grewal S."/>
            <person name="Gyaltsen K."/>
            <person name="Hafez N."/>
            <person name="Hagos B."/>
            <person name="Hall J."/>
            <person name="Henson C."/>
            <person name="Hollinger A."/>
            <person name="Honan T."/>
            <person name="Huard M.D."/>
            <person name="Hughes L."/>
            <person name="Hurhula B."/>
            <person name="Husby M.E."/>
            <person name="Kamat A."/>
            <person name="Kanga B."/>
            <person name="Kashin S."/>
            <person name="Khazanovich D."/>
            <person name="Kisner P."/>
            <person name="Lance K."/>
            <person name="Lara M."/>
            <person name="Lee W."/>
            <person name="Lennon N."/>
            <person name="Letendre F."/>
            <person name="LeVine R."/>
            <person name="Lipovsky A."/>
            <person name="Liu X."/>
            <person name="Liu J."/>
            <person name="Liu S."/>
            <person name="Lokyitsang T."/>
            <person name="Lokyitsang Y."/>
            <person name="Lubonja R."/>
            <person name="Lui A."/>
            <person name="MacDonald P."/>
            <person name="Magnisalis V."/>
            <person name="Maru K."/>
            <person name="Matthews C."/>
            <person name="McCusker W."/>
            <person name="McDonough S."/>
            <person name="Mehta T."/>
            <person name="Meldrim J."/>
            <person name="Meneus L."/>
            <person name="Mihai O."/>
            <person name="Mihalev A."/>
            <person name="Mihova T."/>
            <person name="Mittelman R."/>
            <person name="Mlenga V."/>
            <person name="Montmayeur A."/>
            <person name="Mulrain L."/>
            <person name="Navidi A."/>
            <person name="Naylor J."/>
            <person name="Negash T."/>
            <person name="Nguyen T."/>
            <person name="Nguyen N."/>
            <person name="Nicol R."/>
            <person name="Norbu C."/>
            <person name="Norbu N."/>
            <person name="Novod N."/>
            <person name="O'Neill B."/>
            <person name="Osman S."/>
            <person name="Markiewicz E."/>
            <person name="Oyono O.L."/>
            <person name="Patti C."/>
            <person name="Phunkhang P."/>
            <person name="Pierre F."/>
            <person name="Priest M."/>
            <person name="Raghuraman S."/>
            <person name="Rege F."/>
            <person name="Reyes R."/>
            <person name="Rise C."/>
            <person name="Rogov P."/>
            <person name="Ross K."/>
            <person name="Ryan E."/>
            <person name="Settipalli S."/>
            <person name="Shea T."/>
            <person name="Sherpa N."/>
            <person name="Shi L."/>
            <person name="Shih D."/>
            <person name="Sparrow T."/>
            <person name="Spaulding J."/>
            <person name="Stalker J."/>
            <person name="Stange-Thomann N."/>
            <person name="Stavropoulos S."/>
            <person name="Stone C."/>
            <person name="Strader C."/>
            <person name="Tesfaye S."/>
            <person name="Thomson T."/>
            <person name="Thoulutsang Y."/>
            <person name="Thoulutsang D."/>
            <person name="Topham K."/>
            <person name="Topping I."/>
            <person name="Tsamla T."/>
            <person name="Vassiliev H."/>
            <person name="Vo A."/>
            <person name="Wangchuk T."/>
            <person name="Wangdi T."/>
            <person name="Weiand M."/>
            <person name="Wilkinson J."/>
            <person name="Wilson A."/>
            <person name="Yadav S."/>
            <person name="Young G."/>
            <person name="Yu Q."/>
            <person name="Zembek L."/>
            <person name="Zhong D."/>
            <person name="Zimmer A."/>
            <person name="Zwirko Z."/>
            <person name="Jaffe D.B."/>
            <person name="Alvarez P."/>
            <person name="Brockman W."/>
            <person name="Butler J."/>
            <person name="Chin C."/>
            <person name="Gnerre S."/>
            <person name="Grabherr M."/>
            <person name="Kleber M."/>
            <person name="Mauceli E."/>
            <person name="MacCallum I."/>
        </authorList>
    </citation>
    <scope>NUCLEOTIDE SEQUENCE [LARGE SCALE GENOMIC DNA]</scope>
    <source>
        <strain evidence="3">Tucson 14024-0371.13</strain>
    </source>
</reference>
<dbReference type="HOGENOM" id="CLU_1877556_0_0_1"/>
<dbReference type="EMBL" id="CH902622">
    <property type="protein sequence ID" value="EDV34500.2"/>
    <property type="molecule type" value="Genomic_DNA"/>
</dbReference>
<dbReference type="OrthoDB" id="10526092at2759"/>